<evidence type="ECO:0000256" key="5">
    <source>
        <dbReference type="ARBA" id="ARBA00022723"/>
    </source>
</evidence>
<proteinExistence type="inferred from homology"/>
<keyword evidence="4" id="KW-0349">Heme</keyword>
<feature type="compositionally biased region" description="Pro residues" evidence="18">
    <location>
        <begin position="408"/>
        <end position="431"/>
    </location>
</feature>
<dbReference type="PRINTS" id="PR00461">
    <property type="entry name" value="PLPEROXIDASE"/>
</dbReference>
<feature type="binding site" evidence="15">
    <location>
        <position position="196"/>
    </location>
    <ligand>
        <name>Ca(2+)</name>
        <dbReference type="ChEBI" id="CHEBI:29108"/>
        <label>2</label>
    </ligand>
</feature>
<feature type="binding site" evidence="15">
    <location>
        <position position="70"/>
    </location>
    <ligand>
        <name>Ca(2+)</name>
        <dbReference type="ChEBI" id="CHEBI:29108"/>
        <label>1</label>
    </ligand>
</feature>
<feature type="disulfide bond" evidence="17">
    <location>
        <begin position="71"/>
        <end position="76"/>
    </location>
</feature>
<feature type="region of interest" description="Disordered" evidence="18">
    <location>
        <begin position="381"/>
        <end position="437"/>
    </location>
</feature>
<dbReference type="PROSITE" id="PS50873">
    <property type="entry name" value="PEROXIDASE_4"/>
    <property type="match status" value="1"/>
</dbReference>
<reference evidence="21 22" key="1">
    <citation type="journal article" date="2016" name="DNA Res.">
        <title>The draft genome of MD-2 pineapple using hybrid error correction of long reads.</title>
        <authorList>
            <person name="Redwan R.M."/>
            <person name="Saidin A."/>
            <person name="Kumar S.V."/>
        </authorList>
    </citation>
    <scope>NUCLEOTIDE SEQUENCE [LARGE SCALE GENOMIC DNA]</scope>
    <source>
        <strain evidence="22">cv. MD2</strain>
        <tissue evidence="21">Leaf</tissue>
    </source>
</reference>
<feature type="domain" description="Plant heme peroxidase family profile" evidence="20">
    <location>
        <begin position="28"/>
        <end position="331"/>
    </location>
</feature>
<dbReference type="Pfam" id="PF00141">
    <property type="entry name" value="peroxidase"/>
    <property type="match status" value="1"/>
</dbReference>
<dbReference type="InterPro" id="IPR000823">
    <property type="entry name" value="Peroxidase_pln"/>
</dbReference>
<dbReference type="FunFam" id="1.10.520.10:FF:000009">
    <property type="entry name" value="Peroxidase"/>
    <property type="match status" value="1"/>
</dbReference>
<dbReference type="STRING" id="4615.A0A199UUS6"/>
<dbReference type="PANTHER" id="PTHR31388">
    <property type="entry name" value="PEROXIDASE 72-RELATED"/>
    <property type="match status" value="1"/>
</dbReference>
<feature type="site" description="Transition state stabilizer" evidence="16">
    <location>
        <position position="65"/>
    </location>
</feature>
<protein>
    <submittedName>
        <fullName evidence="21">Peroxidase 15</fullName>
    </submittedName>
</protein>
<evidence type="ECO:0000256" key="14">
    <source>
        <dbReference type="PIRSR" id="PIRSR600823-2"/>
    </source>
</evidence>
<dbReference type="InterPro" id="IPR019793">
    <property type="entry name" value="Peroxidases_heam-ligand_BS"/>
</dbReference>
<dbReference type="PANTHER" id="PTHR31388:SF270">
    <property type="entry name" value="PEROXIDASE 22-RELATED"/>
    <property type="match status" value="1"/>
</dbReference>
<dbReference type="GO" id="GO:0046872">
    <property type="term" value="F:metal ion binding"/>
    <property type="evidence" value="ECO:0007669"/>
    <property type="project" value="UniProtKB-KW"/>
</dbReference>
<accession>A0A199UUS6</accession>
<dbReference type="InterPro" id="IPR002016">
    <property type="entry name" value="Haem_peroxidase"/>
</dbReference>
<dbReference type="SUPFAM" id="SSF48113">
    <property type="entry name" value="Heme-dependent peroxidases"/>
    <property type="match status" value="1"/>
</dbReference>
<keyword evidence="5 15" id="KW-0479">Metal-binding</keyword>
<organism evidence="21 22">
    <name type="scientific">Ananas comosus</name>
    <name type="common">Pineapple</name>
    <name type="synonym">Ananas ananas</name>
    <dbReference type="NCBI Taxonomy" id="4615"/>
    <lineage>
        <taxon>Eukaryota</taxon>
        <taxon>Viridiplantae</taxon>
        <taxon>Streptophyta</taxon>
        <taxon>Embryophyta</taxon>
        <taxon>Tracheophyta</taxon>
        <taxon>Spermatophyta</taxon>
        <taxon>Magnoliopsida</taxon>
        <taxon>Liliopsida</taxon>
        <taxon>Poales</taxon>
        <taxon>Bromeliaceae</taxon>
        <taxon>Bromelioideae</taxon>
        <taxon>Ananas</taxon>
    </lineage>
</organism>
<feature type="compositionally biased region" description="Low complexity" evidence="18">
    <location>
        <begin position="388"/>
        <end position="407"/>
    </location>
</feature>
<evidence type="ECO:0000256" key="19">
    <source>
        <dbReference type="SAM" id="SignalP"/>
    </source>
</evidence>
<dbReference type="GO" id="GO:0042744">
    <property type="term" value="P:hydrogen peroxide catabolic process"/>
    <property type="evidence" value="ECO:0007669"/>
    <property type="project" value="UniProtKB-KW"/>
</dbReference>
<keyword evidence="6 15" id="KW-0106">Calcium</keyword>
<dbReference type="PRINTS" id="PR00458">
    <property type="entry name" value="PEROXIDASE"/>
</dbReference>
<dbReference type="PROSITE" id="PS00435">
    <property type="entry name" value="PEROXIDASE_1"/>
    <property type="match status" value="1"/>
</dbReference>
<evidence type="ECO:0000313" key="21">
    <source>
        <dbReference type="EMBL" id="OAY68509.1"/>
    </source>
</evidence>
<keyword evidence="11" id="KW-0873">Pyrrolidone carboxylic acid</keyword>
<feature type="binding site" description="axial binding residue" evidence="15">
    <location>
        <position position="195"/>
    </location>
    <ligand>
        <name>heme b</name>
        <dbReference type="ChEBI" id="CHEBI:60344"/>
    </ligand>
    <ligandPart>
        <name>Fe</name>
        <dbReference type="ChEBI" id="CHEBI:18248"/>
    </ligandPart>
</feature>
<feature type="disulfide bond" evidence="17">
    <location>
        <begin position="124"/>
        <end position="327"/>
    </location>
</feature>
<evidence type="ECO:0000256" key="4">
    <source>
        <dbReference type="ARBA" id="ARBA00022617"/>
    </source>
</evidence>
<feature type="chain" id="PRO_5008285477" evidence="19">
    <location>
        <begin position="20"/>
        <end position="437"/>
    </location>
</feature>
<feature type="binding site" evidence="15">
    <location>
        <position position="73"/>
    </location>
    <ligand>
        <name>Ca(2+)</name>
        <dbReference type="ChEBI" id="CHEBI:29108"/>
        <label>1</label>
    </ligand>
</feature>
<evidence type="ECO:0000256" key="6">
    <source>
        <dbReference type="ARBA" id="ARBA00022837"/>
    </source>
</evidence>
<feature type="binding site" evidence="14">
    <location>
        <position position="165"/>
    </location>
    <ligand>
        <name>substrate</name>
    </ligand>
</feature>
<evidence type="ECO:0000256" key="3">
    <source>
        <dbReference type="ARBA" id="ARBA00022559"/>
    </source>
</evidence>
<dbReference type="GO" id="GO:0020037">
    <property type="term" value="F:heme binding"/>
    <property type="evidence" value="ECO:0007669"/>
    <property type="project" value="InterPro"/>
</dbReference>
<sequence length="437" mass="46820">MSHPRYLLLPLNLITITLALLSQRSQAQLSPSFYDCTCSDVSAIVRSTVQQAQTSDPRIYASLTRLFFHDCFVQGCDGSILLVDSSTIQSEQDARPNKNSARGFNVVDDIKTAVENACPGVVSCADILALAAEASVNLAGGPSWTVLLGRRDSTTANFTAAGNLPGPFDNLTTLQKKFSDVGLHDIDLVTLSGAHTFGRGQCQFFSNSRLYNFNGTGKPDPTLNSTYRTILEQNCPQGGNGSVLNNLDPITPNKFDGNYYINLQNHKGLFTSDQELLSDPNATTTASIVNNFAGNQLAFFNSFVQSMIKMGNISPLTGSSGEIRTNCSVVNSGSVWSHLAFNKPPLREARLIPTRQRRSATATATATTGVGAMFNKIIKHGGRKMPKSESSSLDPSSPLPLLCSSPSTTPPARPLPLPPHPRSPRALPPSPAAARAH</sequence>
<keyword evidence="8 15" id="KW-0408">Iron</keyword>
<feature type="signal peptide" evidence="19">
    <location>
        <begin position="1"/>
        <end position="19"/>
    </location>
</feature>
<evidence type="ECO:0000256" key="7">
    <source>
        <dbReference type="ARBA" id="ARBA00023002"/>
    </source>
</evidence>
<keyword evidence="10" id="KW-0325">Glycoprotein</keyword>
<dbReference type="GO" id="GO:0006979">
    <property type="term" value="P:response to oxidative stress"/>
    <property type="evidence" value="ECO:0007669"/>
    <property type="project" value="InterPro"/>
</dbReference>
<keyword evidence="19" id="KW-0732">Signal</keyword>
<comment type="similarity">
    <text evidence="2">Belongs to the peroxidase family. Ascorbate peroxidase subfamily.</text>
</comment>
<dbReference type="Gene3D" id="1.10.420.10">
    <property type="entry name" value="Peroxidase, domain 2"/>
    <property type="match status" value="1"/>
</dbReference>
<dbReference type="GO" id="GO:0140825">
    <property type="term" value="F:lactoperoxidase activity"/>
    <property type="evidence" value="ECO:0007669"/>
    <property type="project" value="UniProtKB-EC"/>
</dbReference>
<evidence type="ECO:0000256" key="18">
    <source>
        <dbReference type="SAM" id="MobiDB-lite"/>
    </source>
</evidence>
<evidence type="ECO:0000256" key="16">
    <source>
        <dbReference type="PIRSR" id="PIRSR600823-4"/>
    </source>
</evidence>
<evidence type="ECO:0000256" key="15">
    <source>
        <dbReference type="PIRSR" id="PIRSR600823-3"/>
    </source>
</evidence>
<feature type="active site" description="Proton acceptor" evidence="13">
    <location>
        <position position="69"/>
    </location>
</feature>
<evidence type="ECO:0000256" key="8">
    <source>
        <dbReference type="ARBA" id="ARBA00023004"/>
    </source>
</evidence>
<feature type="binding site" evidence="15">
    <location>
        <position position="256"/>
    </location>
    <ligand>
        <name>Ca(2+)</name>
        <dbReference type="ChEBI" id="CHEBI:29108"/>
        <label>2</label>
    </ligand>
</feature>
<keyword evidence="7" id="KW-0560">Oxidoreductase</keyword>
<evidence type="ECO:0000313" key="22">
    <source>
        <dbReference type="Proteomes" id="UP000092600"/>
    </source>
</evidence>
<name>A0A199UUS6_ANACO</name>
<comment type="cofactor">
    <cofactor evidence="15">
        <name>heme b</name>
        <dbReference type="ChEBI" id="CHEBI:60344"/>
    </cofactor>
    <text evidence="15">Binds 1 heme b (iron(II)-protoporphyrin IX) group per subunit.</text>
</comment>
<evidence type="ECO:0000256" key="10">
    <source>
        <dbReference type="ARBA" id="ARBA00023180"/>
    </source>
</evidence>
<evidence type="ECO:0000256" key="2">
    <source>
        <dbReference type="ARBA" id="ARBA00006873"/>
    </source>
</evidence>
<dbReference type="CDD" id="cd00693">
    <property type="entry name" value="secretory_peroxidase"/>
    <property type="match status" value="1"/>
</dbReference>
<gene>
    <name evidence="21" type="ORF">ACMD2_04439</name>
</gene>
<comment type="caution">
    <text evidence="21">The sequence shown here is derived from an EMBL/GenBank/DDBJ whole genome shotgun (WGS) entry which is preliminary data.</text>
</comment>
<evidence type="ECO:0000256" key="9">
    <source>
        <dbReference type="ARBA" id="ARBA00023157"/>
    </source>
</evidence>
<keyword evidence="3 21" id="KW-0575">Peroxidase</keyword>
<feature type="binding site" evidence="15">
    <location>
        <position position="91"/>
    </location>
    <ligand>
        <name>Ca(2+)</name>
        <dbReference type="ChEBI" id="CHEBI:29108"/>
        <label>1</label>
    </ligand>
</feature>
<feature type="disulfide bond" evidence="17">
    <location>
        <begin position="202"/>
        <end position="235"/>
    </location>
</feature>
<comment type="cofactor">
    <cofactor evidence="15">
        <name>Ca(2+)</name>
        <dbReference type="ChEBI" id="CHEBI:29108"/>
    </cofactor>
    <text evidence="15">Binds 2 calcium ions per subunit.</text>
</comment>
<dbReference type="EMBL" id="LSRQ01004888">
    <property type="protein sequence ID" value="OAY68509.1"/>
    <property type="molecule type" value="Genomic_DNA"/>
</dbReference>
<evidence type="ECO:0000256" key="17">
    <source>
        <dbReference type="PIRSR" id="PIRSR600823-5"/>
    </source>
</evidence>
<dbReference type="InterPro" id="IPR010255">
    <property type="entry name" value="Haem_peroxidase_sf"/>
</dbReference>
<feature type="binding site" evidence="15">
    <location>
        <position position="77"/>
    </location>
    <ligand>
        <name>Ca(2+)</name>
        <dbReference type="ChEBI" id="CHEBI:29108"/>
        <label>1</label>
    </ligand>
</feature>
<feature type="disulfide bond" evidence="17">
    <location>
        <begin position="38"/>
        <end position="118"/>
    </location>
</feature>
<dbReference type="InterPro" id="IPR033905">
    <property type="entry name" value="Secretory_peroxidase"/>
</dbReference>
<dbReference type="AlphaFoldDB" id="A0A199UUS6"/>
<feature type="binding site" evidence="15">
    <location>
        <position position="248"/>
    </location>
    <ligand>
        <name>Ca(2+)</name>
        <dbReference type="ChEBI" id="CHEBI:29108"/>
        <label>2</label>
    </ligand>
</feature>
<dbReference type="Gene3D" id="1.10.520.10">
    <property type="match status" value="1"/>
</dbReference>
<evidence type="ECO:0000256" key="11">
    <source>
        <dbReference type="ARBA" id="ARBA00023283"/>
    </source>
</evidence>
<feature type="binding site" evidence="15">
    <location>
        <position position="75"/>
    </location>
    <ligand>
        <name>Ca(2+)</name>
        <dbReference type="ChEBI" id="CHEBI:29108"/>
        <label>1</label>
    </ligand>
</feature>
<keyword evidence="9 17" id="KW-1015">Disulfide bond</keyword>
<evidence type="ECO:0000259" key="20">
    <source>
        <dbReference type="PROSITE" id="PS50873"/>
    </source>
</evidence>
<evidence type="ECO:0000256" key="13">
    <source>
        <dbReference type="PIRSR" id="PIRSR600823-1"/>
    </source>
</evidence>
<comment type="catalytic activity">
    <reaction evidence="1">
        <text>2 a phenolic donor + H2O2 = 2 a phenolic radical donor + 2 H2O</text>
        <dbReference type="Rhea" id="RHEA:56136"/>
        <dbReference type="ChEBI" id="CHEBI:15377"/>
        <dbReference type="ChEBI" id="CHEBI:16240"/>
        <dbReference type="ChEBI" id="CHEBI:139520"/>
        <dbReference type="ChEBI" id="CHEBI:139521"/>
        <dbReference type="EC" id="1.11.1.7"/>
    </reaction>
</comment>
<evidence type="ECO:0000256" key="1">
    <source>
        <dbReference type="ARBA" id="ARBA00000189"/>
    </source>
</evidence>
<dbReference type="FunFam" id="1.10.420.10:FF:000001">
    <property type="entry name" value="Peroxidase"/>
    <property type="match status" value="1"/>
</dbReference>
<dbReference type="Proteomes" id="UP000092600">
    <property type="component" value="Unassembled WGS sequence"/>
</dbReference>
<keyword evidence="12" id="KW-0376">Hydrogen peroxide</keyword>
<feature type="binding site" evidence="15">
    <location>
        <position position="251"/>
    </location>
    <ligand>
        <name>Ca(2+)</name>
        <dbReference type="ChEBI" id="CHEBI:29108"/>
        <label>2</label>
    </ligand>
</feature>
<evidence type="ECO:0000256" key="12">
    <source>
        <dbReference type="ARBA" id="ARBA00023324"/>
    </source>
</evidence>
<feature type="binding site" evidence="15">
    <location>
        <position position="79"/>
    </location>
    <ligand>
        <name>Ca(2+)</name>
        <dbReference type="ChEBI" id="CHEBI:29108"/>
        <label>1</label>
    </ligand>
</feature>